<feature type="domain" description="ABC transporter" evidence="8">
    <location>
        <begin position="923"/>
        <end position="1158"/>
    </location>
</feature>
<evidence type="ECO:0000256" key="3">
    <source>
        <dbReference type="ARBA" id="ARBA00022741"/>
    </source>
</evidence>
<dbReference type="PANTHER" id="PTHR24221:SF590">
    <property type="entry name" value="COMPONENT LINKED WITH THE ASSEMBLY OF CYTOCHROME' TRANSPORT TRANSMEMBRANE ATP-BINDING PROTEIN ABC TRANSPORTER CYDD-RELATED"/>
    <property type="match status" value="1"/>
</dbReference>
<feature type="transmembrane region" description="Helical" evidence="7">
    <location>
        <begin position="17"/>
        <end position="41"/>
    </location>
</feature>
<evidence type="ECO:0000256" key="7">
    <source>
        <dbReference type="SAM" id="Phobius"/>
    </source>
</evidence>
<feature type="transmembrane region" description="Helical" evidence="7">
    <location>
        <begin position="748"/>
        <end position="768"/>
    </location>
</feature>
<feature type="transmembrane region" description="Helical" evidence="7">
    <location>
        <begin position="860"/>
        <end position="884"/>
    </location>
</feature>
<evidence type="ECO:0000256" key="1">
    <source>
        <dbReference type="ARBA" id="ARBA00004651"/>
    </source>
</evidence>
<feature type="transmembrane region" description="Helical" evidence="7">
    <location>
        <begin position="828"/>
        <end position="854"/>
    </location>
</feature>
<evidence type="ECO:0000313" key="11">
    <source>
        <dbReference type="Proteomes" id="UP000642284"/>
    </source>
</evidence>
<dbReference type="SUPFAM" id="SSF90123">
    <property type="entry name" value="ABC transporter transmembrane region"/>
    <property type="match status" value="2"/>
</dbReference>
<keyword evidence="6 7" id="KW-0472">Membrane</keyword>
<dbReference type="InterPro" id="IPR036640">
    <property type="entry name" value="ABC1_TM_sf"/>
</dbReference>
<dbReference type="PROSITE" id="PS50929">
    <property type="entry name" value="ABC_TM1F"/>
    <property type="match status" value="2"/>
</dbReference>
<keyword evidence="11" id="KW-1185">Reference proteome</keyword>
<dbReference type="InterPro" id="IPR011527">
    <property type="entry name" value="ABC1_TM_dom"/>
</dbReference>
<dbReference type="InterPro" id="IPR003439">
    <property type="entry name" value="ABC_transporter-like_ATP-bd"/>
</dbReference>
<dbReference type="Gene3D" id="1.20.1560.10">
    <property type="entry name" value="ABC transporter type 1, transmembrane domain"/>
    <property type="match status" value="2"/>
</dbReference>
<dbReference type="Gene3D" id="3.40.50.300">
    <property type="entry name" value="P-loop containing nucleotide triphosphate hydrolases"/>
    <property type="match status" value="2"/>
</dbReference>
<accession>A0ABR7SII3</accession>
<dbReference type="InterPro" id="IPR017871">
    <property type="entry name" value="ABC_transporter-like_CS"/>
</dbReference>
<dbReference type="InterPro" id="IPR039421">
    <property type="entry name" value="Type_1_exporter"/>
</dbReference>
<dbReference type="InterPro" id="IPR014223">
    <property type="entry name" value="ABC_CydC/D"/>
</dbReference>
<sequence>MKPVDPRLMRYAQATRLFLIAIVVLGLAGAGLVIAQAMLIAEIVVGGFEQGLSTGELRTPLLLLAAVAVGRGLVGWLTELAAHKASAAVKSELRGRLLGRATALGPGWLSGQRTGSLVALATRGVDALDDYFARYLPQLGLAIVVPVAVLARIVTEDWVSAAIIVVTLPLIPLFMILIGMATQTRMDRQWKLLSRLSGHFLDVVAGLPTLKVFGRAKAQAESIRKITGEYRQATMRTLRIAFISSFALELLATLSVALVAVTIGMRLVHGELDLYIGLVVLVLAPEAYLPLRQVGAQYHAAAEGLAAAEEIFEVLETPLPATGEGPAPRGELSVEGVTVRYPGRATAAVENVSFTVGEGETVALVGPSGAGKSTLLAAVLGFVRPDEGRIRVGGTDLASVAPGAWHEQVAWVPQRPHMFAGTLAENVRLARPDATDEQVRQALQDAGALEFVDALPEGLATRLGEEGAGLSAGQKQRLALARAFLADRPVLLLDEPTAALDGATEAQIVEAVRRLAVGRTVLLVVHRPALLAVADRVVRVEGGAPAAELTTPASAAAVREGLAEAAAGGEGLAAAPVAEDFDEPVVAHGVLARVRNMAGARSGRLLLGLFLGSLALGSAVGLMATSGWLISKASLQPPVLHLMVAVTATRAFGIGRAVFRYAERLVTHDAVLRMLADTRVAVYQRLERLAPAGLRKTRRGDLLARLVGDVDALQDYWLRWLLPAGAALVVGVGAAGFTAWLLPEAGALLAAGLLLAGVGVPWLSGLVARRAERRLAPARGVLSTRVADLLTGTAELTVAGALPDRTEKARVADAELTRIASRGAGATALGAGLSAVICGLTVVAAGAVGVAAVGDGRLSGVALAVVVLTPLAAFEAVTGLPLAVQYRQRVRRSAERVFEVLDAPEPVHEPAVPAKTPAEPFPLHLRGISARHPGQDRDALAGVDLTLRQGRRIAVVGPSGSGKTTLAQVLLRFLDARSGTYTLADVDAYRMHSDAVRRRVGLCAQDAHLFDSSVRENLRLARTDATDAELREALAQARLLDWVDSLPDGLDTLVGEHGARLSGGQRQRLALARALLARFPVLVLDEPAEHLDLPTADALTADLLAATEGTATVLITHRLAGLDAVDEVLVLEHGRVVQQGAYAELIAVDGPLRRMAEREREAEVLVG</sequence>
<feature type="domain" description="ABC transporter" evidence="8">
    <location>
        <begin position="332"/>
        <end position="567"/>
    </location>
</feature>
<evidence type="ECO:0000256" key="4">
    <source>
        <dbReference type="ARBA" id="ARBA00022840"/>
    </source>
</evidence>
<keyword evidence="5 7" id="KW-1133">Transmembrane helix</keyword>
<dbReference type="EMBL" id="JACTVJ010000007">
    <property type="protein sequence ID" value="MBC9714158.1"/>
    <property type="molecule type" value="Genomic_DNA"/>
</dbReference>
<feature type="transmembrane region" description="Helical" evidence="7">
    <location>
        <begin position="240"/>
        <end position="268"/>
    </location>
</feature>
<dbReference type="Proteomes" id="UP000642284">
    <property type="component" value="Unassembled WGS sequence"/>
</dbReference>
<feature type="transmembrane region" description="Helical" evidence="7">
    <location>
        <begin position="720"/>
        <end position="742"/>
    </location>
</feature>
<evidence type="ECO:0000259" key="9">
    <source>
        <dbReference type="PROSITE" id="PS50929"/>
    </source>
</evidence>
<dbReference type="InterPro" id="IPR027417">
    <property type="entry name" value="P-loop_NTPase"/>
</dbReference>
<keyword evidence="3" id="KW-0547">Nucleotide-binding</keyword>
<comment type="subcellular location">
    <subcellularLocation>
        <location evidence="1">Cell membrane</location>
        <topology evidence="1">Multi-pass membrane protein</topology>
    </subcellularLocation>
</comment>
<feature type="domain" description="ABC transmembrane type-1" evidence="9">
    <location>
        <begin position="606"/>
        <end position="889"/>
    </location>
</feature>
<dbReference type="RefSeq" id="WP_187814634.1">
    <property type="nucleotide sequence ID" value="NZ_JACTVJ010000007.1"/>
</dbReference>
<evidence type="ECO:0000313" key="10">
    <source>
        <dbReference type="EMBL" id="MBC9714158.1"/>
    </source>
</evidence>
<proteinExistence type="predicted"/>
<feature type="transmembrane region" description="Helical" evidence="7">
    <location>
        <begin position="274"/>
        <end position="291"/>
    </location>
</feature>
<protein>
    <submittedName>
        <fullName evidence="10">Thiol reductant ABC exporter subunit CydD</fullName>
    </submittedName>
</protein>
<reference evidence="10 11" key="1">
    <citation type="submission" date="2020-08" db="EMBL/GenBank/DDBJ databases">
        <title>Genemic of Streptomyces polyaspartic.</title>
        <authorList>
            <person name="Liu W."/>
        </authorList>
    </citation>
    <scope>NUCLEOTIDE SEQUENCE [LARGE SCALE GENOMIC DNA]</scope>
    <source>
        <strain evidence="10 11">TRM66268-LWL</strain>
    </source>
</reference>
<feature type="transmembrane region" description="Helical" evidence="7">
    <location>
        <begin position="161"/>
        <end position="181"/>
    </location>
</feature>
<dbReference type="Pfam" id="PF00005">
    <property type="entry name" value="ABC_tran"/>
    <property type="match status" value="2"/>
</dbReference>
<dbReference type="PROSITE" id="PS50893">
    <property type="entry name" value="ABC_TRANSPORTER_2"/>
    <property type="match status" value="2"/>
</dbReference>
<dbReference type="PROSITE" id="PS00211">
    <property type="entry name" value="ABC_TRANSPORTER_1"/>
    <property type="match status" value="2"/>
</dbReference>
<comment type="caution">
    <text evidence="10">The sequence shown here is derived from an EMBL/GenBank/DDBJ whole genome shotgun (WGS) entry which is preliminary data.</text>
</comment>
<dbReference type="CDD" id="cd03228">
    <property type="entry name" value="ABCC_MRP_Like"/>
    <property type="match status" value="1"/>
</dbReference>
<feature type="domain" description="ABC transmembrane type-1" evidence="9">
    <location>
        <begin position="20"/>
        <end position="303"/>
    </location>
</feature>
<feature type="transmembrane region" description="Helical" evidence="7">
    <location>
        <begin position="135"/>
        <end position="155"/>
    </location>
</feature>
<feature type="transmembrane region" description="Helical" evidence="7">
    <location>
        <begin position="605"/>
        <end position="630"/>
    </location>
</feature>
<feature type="transmembrane region" description="Helical" evidence="7">
    <location>
        <begin position="61"/>
        <end position="82"/>
    </location>
</feature>
<keyword evidence="2 7" id="KW-0812">Transmembrane</keyword>
<dbReference type="PANTHER" id="PTHR24221">
    <property type="entry name" value="ATP-BINDING CASSETTE SUB-FAMILY B"/>
    <property type="match status" value="1"/>
</dbReference>
<dbReference type="SUPFAM" id="SSF52540">
    <property type="entry name" value="P-loop containing nucleoside triphosphate hydrolases"/>
    <property type="match status" value="2"/>
</dbReference>
<feature type="transmembrane region" description="Helical" evidence="7">
    <location>
        <begin position="642"/>
        <end position="659"/>
    </location>
</feature>
<organism evidence="10 11">
    <name type="scientific">Streptomyces polyasparticus</name>
    <dbReference type="NCBI Taxonomy" id="2767826"/>
    <lineage>
        <taxon>Bacteria</taxon>
        <taxon>Bacillati</taxon>
        <taxon>Actinomycetota</taxon>
        <taxon>Actinomycetes</taxon>
        <taxon>Kitasatosporales</taxon>
        <taxon>Streptomycetaceae</taxon>
        <taxon>Streptomyces</taxon>
    </lineage>
</organism>
<gene>
    <name evidence="10" type="primary">cydD</name>
    <name evidence="10" type="ORF">H9Y04_16475</name>
</gene>
<dbReference type="InterPro" id="IPR003593">
    <property type="entry name" value="AAA+_ATPase"/>
</dbReference>
<dbReference type="SMART" id="SM00382">
    <property type="entry name" value="AAA"/>
    <property type="match status" value="2"/>
</dbReference>
<evidence type="ECO:0000259" key="8">
    <source>
        <dbReference type="PROSITE" id="PS50893"/>
    </source>
</evidence>
<dbReference type="CDD" id="cd18584">
    <property type="entry name" value="ABC_6TM_AarD_CydD"/>
    <property type="match status" value="1"/>
</dbReference>
<name>A0ABR7SII3_9ACTN</name>
<dbReference type="NCBIfam" id="TIGR02868">
    <property type="entry name" value="CydC"/>
    <property type="match status" value="1"/>
</dbReference>
<dbReference type="NCBIfam" id="TIGR02857">
    <property type="entry name" value="CydD"/>
    <property type="match status" value="1"/>
</dbReference>
<evidence type="ECO:0000256" key="6">
    <source>
        <dbReference type="ARBA" id="ARBA00023136"/>
    </source>
</evidence>
<evidence type="ECO:0000256" key="5">
    <source>
        <dbReference type="ARBA" id="ARBA00022989"/>
    </source>
</evidence>
<keyword evidence="4" id="KW-0067">ATP-binding</keyword>
<dbReference type="Pfam" id="PF00664">
    <property type="entry name" value="ABC_membrane"/>
    <property type="match status" value="2"/>
</dbReference>
<dbReference type="InterPro" id="IPR014216">
    <property type="entry name" value="ABC_transptr_CydD"/>
</dbReference>
<evidence type="ECO:0000256" key="2">
    <source>
        <dbReference type="ARBA" id="ARBA00022692"/>
    </source>
</evidence>